<sequence length="397" mass="43083">MAYQPGTRTSLVGNVQPLPVIAEDEAVEAPAIPPKSPRRLSHTRSGHRMSSLSSPGLYEGRNQEQEQKRKQQQQEPEEEEEYCPPPPSFAYAGKRRMRSAIAEHKAELGGGEMMMEPGGRLPHWLAGRGGWYRVCFAVLALALTIVAVAVGVAFGVRPWQRNITAGREQIPGRSDQSPVGMVLFPAGSYSFTAALTSVASNCTSEPAAFGCYPFGSTYNRSSPPEASAATFQWVIRPLGDLRYSISSSANPFAPRFANISTTLVDAGLGSERFAFNFTYSKVFVPTKRLTGGAAAAPPATTCWYNRTVVEVTVWTRERPSYPTPAPVVVANGPQPVPEATWDFNPWPFRFSMAQRQAPGPQTPDCRDFDGRPIGSGLSAAPETAGECACLYRNFDLG</sequence>
<feature type="transmembrane region" description="Helical" evidence="2">
    <location>
        <begin position="130"/>
        <end position="154"/>
    </location>
</feature>
<dbReference type="OrthoDB" id="5296155at2759"/>
<keyword evidence="5" id="KW-1185">Reference proteome</keyword>
<dbReference type="Proteomes" id="UP000011715">
    <property type="component" value="Unassembled WGS sequence"/>
</dbReference>
<organism evidence="4 5">
    <name type="scientific">Magnaporthiopsis poae (strain ATCC 64411 / 73-15)</name>
    <name type="common">Kentucky bluegrass fungus</name>
    <name type="synonym">Magnaporthe poae</name>
    <dbReference type="NCBI Taxonomy" id="644358"/>
    <lineage>
        <taxon>Eukaryota</taxon>
        <taxon>Fungi</taxon>
        <taxon>Dikarya</taxon>
        <taxon>Ascomycota</taxon>
        <taxon>Pezizomycotina</taxon>
        <taxon>Sordariomycetes</taxon>
        <taxon>Sordariomycetidae</taxon>
        <taxon>Magnaporthales</taxon>
        <taxon>Magnaporthaceae</taxon>
        <taxon>Magnaporthiopsis</taxon>
    </lineage>
</organism>
<feature type="compositionally biased region" description="Basic residues" evidence="1">
    <location>
        <begin position="36"/>
        <end position="47"/>
    </location>
</feature>
<evidence type="ECO:0000313" key="3">
    <source>
        <dbReference type="EMBL" id="KLU88148.1"/>
    </source>
</evidence>
<proteinExistence type="predicted"/>
<reference evidence="4" key="5">
    <citation type="submission" date="2015-06" db="UniProtKB">
        <authorList>
            <consortium name="EnsemblFungi"/>
        </authorList>
    </citation>
    <scope>IDENTIFICATION</scope>
    <source>
        <strain evidence="4">ATCC 64411</strain>
    </source>
</reference>
<dbReference type="OMA" id="CNDPSHQ"/>
<keyword evidence="2" id="KW-0812">Transmembrane</keyword>
<dbReference type="EnsemblFungi" id="MAPG_07135T0">
    <property type="protein sequence ID" value="MAPG_07135T0"/>
    <property type="gene ID" value="MAPG_07135"/>
</dbReference>
<reference evidence="5" key="2">
    <citation type="submission" date="2010-05" db="EMBL/GenBank/DDBJ databases">
        <title>The genome sequence of Magnaporthe poae strain ATCC 64411.</title>
        <authorList>
            <person name="Ma L.-J."/>
            <person name="Dead R."/>
            <person name="Young S."/>
            <person name="Zeng Q."/>
            <person name="Koehrsen M."/>
            <person name="Alvarado L."/>
            <person name="Berlin A."/>
            <person name="Chapman S.B."/>
            <person name="Chen Z."/>
            <person name="Freedman E."/>
            <person name="Gellesch M."/>
            <person name="Goldberg J."/>
            <person name="Griggs A."/>
            <person name="Gujja S."/>
            <person name="Heilman E.R."/>
            <person name="Heiman D."/>
            <person name="Hepburn T."/>
            <person name="Howarth C."/>
            <person name="Jen D."/>
            <person name="Larson L."/>
            <person name="Mehta T."/>
            <person name="Neiman D."/>
            <person name="Pearson M."/>
            <person name="Roberts A."/>
            <person name="Saif S."/>
            <person name="Shea T."/>
            <person name="Shenoy N."/>
            <person name="Sisk P."/>
            <person name="Stolte C."/>
            <person name="Sykes S."/>
            <person name="Walk T."/>
            <person name="White J."/>
            <person name="Yandava C."/>
            <person name="Haas B."/>
            <person name="Nusbaum C."/>
            <person name="Birren B."/>
        </authorList>
    </citation>
    <scope>NUCLEOTIDE SEQUENCE [LARGE SCALE GENOMIC DNA]</scope>
    <source>
        <strain evidence="5">ATCC 64411 / 73-15</strain>
    </source>
</reference>
<reference evidence="3" key="1">
    <citation type="submission" date="2010-05" db="EMBL/GenBank/DDBJ databases">
        <title>The Genome Sequence of Magnaporthe poae strain ATCC 64411.</title>
        <authorList>
            <consortium name="The Broad Institute Genome Sequencing Platform"/>
            <consortium name="Broad Institute Genome Sequencing Center for Infectious Disease"/>
            <person name="Ma L.-J."/>
            <person name="Dead R."/>
            <person name="Young S."/>
            <person name="Zeng Q."/>
            <person name="Koehrsen M."/>
            <person name="Alvarado L."/>
            <person name="Berlin A."/>
            <person name="Chapman S.B."/>
            <person name="Chen Z."/>
            <person name="Freedman E."/>
            <person name="Gellesch M."/>
            <person name="Goldberg J."/>
            <person name="Griggs A."/>
            <person name="Gujja S."/>
            <person name="Heilman E.R."/>
            <person name="Heiman D."/>
            <person name="Hepburn T."/>
            <person name="Howarth C."/>
            <person name="Jen D."/>
            <person name="Larson L."/>
            <person name="Mehta T."/>
            <person name="Neiman D."/>
            <person name="Pearson M."/>
            <person name="Roberts A."/>
            <person name="Saif S."/>
            <person name="Shea T."/>
            <person name="Shenoy N."/>
            <person name="Sisk P."/>
            <person name="Stolte C."/>
            <person name="Sykes S."/>
            <person name="Walk T."/>
            <person name="White J."/>
            <person name="Yandava C."/>
            <person name="Haas B."/>
            <person name="Nusbaum C."/>
            <person name="Birren B."/>
        </authorList>
    </citation>
    <scope>NUCLEOTIDE SEQUENCE</scope>
    <source>
        <strain evidence="3">ATCC 64411</strain>
    </source>
</reference>
<name>A0A0C4E3W0_MAGP6</name>
<gene>
    <name evidence="3" type="ORF">MAPG_07135</name>
</gene>
<accession>A0A0C4E3W0</accession>
<keyword evidence="2" id="KW-1133">Transmembrane helix</keyword>
<dbReference type="AlphaFoldDB" id="A0A0C4E3W0"/>
<dbReference type="STRING" id="644358.A0A0C4E3W0"/>
<keyword evidence="2" id="KW-0472">Membrane</keyword>
<reference evidence="3" key="3">
    <citation type="submission" date="2011-03" db="EMBL/GenBank/DDBJ databases">
        <title>Annotation of Magnaporthe poae ATCC 64411.</title>
        <authorList>
            <person name="Ma L.-J."/>
            <person name="Dead R."/>
            <person name="Young S.K."/>
            <person name="Zeng Q."/>
            <person name="Gargeya S."/>
            <person name="Fitzgerald M."/>
            <person name="Haas B."/>
            <person name="Abouelleil A."/>
            <person name="Alvarado L."/>
            <person name="Arachchi H.M."/>
            <person name="Berlin A."/>
            <person name="Brown A."/>
            <person name="Chapman S.B."/>
            <person name="Chen Z."/>
            <person name="Dunbar C."/>
            <person name="Freedman E."/>
            <person name="Gearin G."/>
            <person name="Gellesch M."/>
            <person name="Goldberg J."/>
            <person name="Griggs A."/>
            <person name="Gujja S."/>
            <person name="Heiman D."/>
            <person name="Howarth C."/>
            <person name="Larson L."/>
            <person name="Lui A."/>
            <person name="MacDonald P.J.P."/>
            <person name="Mehta T."/>
            <person name="Montmayeur A."/>
            <person name="Murphy C."/>
            <person name="Neiman D."/>
            <person name="Pearson M."/>
            <person name="Priest M."/>
            <person name="Roberts A."/>
            <person name="Saif S."/>
            <person name="Shea T."/>
            <person name="Shenoy N."/>
            <person name="Sisk P."/>
            <person name="Stolte C."/>
            <person name="Sykes S."/>
            <person name="Yandava C."/>
            <person name="Wortman J."/>
            <person name="Nusbaum C."/>
            <person name="Birren B."/>
        </authorList>
    </citation>
    <scope>NUCLEOTIDE SEQUENCE</scope>
    <source>
        <strain evidence="3">ATCC 64411</strain>
    </source>
</reference>
<evidence type="ECO:0000313" key="4">
    <source>
        <dbReference type="EnsemblFungi" id="MAPG_07135T0"/>
    </source>
</evidence>
<dbReference type="eggNOG" id="ENOG502SE67">
    <property type="taxonomic scope" value="Eukaryota"/>
</dbReference>
<evidence type="ECO:0000256" key="2">
    <source>
        <dbReference type="SAM" id="Phobius"/>
    </source>
</evidence>
<dbReference type="EMBL" id="ADBL01001724">
    <property type="status" value="NOT_ANNOTATED_CDS"/>
    <property type="molecule type" value="Genomic_DNA"/>
</dbReference>
<feature type="region of interest" description="Disordered" evidence="1">
    <location>
        <begin position="24"/>
        <end position="89"/>
    </location>
</feature>
<evidence type="ECO:0000313" key="5">
    <source>
        <dbReference type="Proteomes" id="UP000011715"/>
    </source>
</evidence>
<evidence type="ECO:0000256" key="1">
    <source>
        <dbReference type="SAM" id="MobiDB-lite"/>
    </source>
</evidence>
<dbReference type="EMBL" id="GL876971">
    <property type="protein sequence ID" value="KLU88148.1"/>
    <property type="molecule type" value="Genomic_DNA"/>
</dbReference>
<evidence type="ECO:0008006" key="6">
    <source>
        <dbReference type="Google" id="ProtNLM"/>
    </source>
</evidence>
<reference evidence="4" key="4">
    <citation type="journal article" date="2015" name="G3 (Bethesda)">
        <title>Genome sequences of three phytopathogenic species of the Magnaporthaceae family of fungi.</title>
        <authorList>
            <person name="Okagaki L.H."/>
            <person name="Nunes C.C."/>
            <person name="Sailsbery J."/>
            <person name="Clay B."/>
            <person name="Brown D."/>
            <person name="John T."/>
            <person name="Oh Y."/>
            <person name="Young N."/>
            <person name="Fitzgerald M."/>
            <person name="Haas B.J."/>
            <person name="Zeng Q."/>
            <person name="Young S."/>
            <person name="Adiconis X."/>
            <person name="Fan L."/>
            <person name="Levin J.Z."/>
            <person name="Mitchell T.K."/>
            <person name="Okubara P.A."/>
            <person name="Farman M.L."/>
            <person name="Kohn L.M."/>
            <person name="Birren B."/>
            <person name="Ma L.-J."/>
            <person name="Dean R.A."/>
        </authorList>
    </citation>
    <scope>NUCLEOTIDE SEQUENCE</scope>
    <source>
        <strain evidence="4">ATCC 64411 / 73-15</strain>
    </source>
</reference>
<dbReference type="VEuPathDB" id="FungiDB:MAPG_07135"/>
<protein>
    <recommendedName>
        <fullName evidence="6">Tat pathway signal sequence</fullName>
    </recommendedName>
</protein>